<dbReference type="RefSeq" id="WP_184479002.1">
    <property type="nucleotide sequence ID" value="NZ_JACHIV010000001.1"/>
</dbReference>
<dbReference type="PANTHER" id="PTHR30055:SF151">
    <property type="entry name" value="TRANSCRIPTIONAL REGULATORY PROTEIN"/>
    <property type="match status" value="1"/>
</dbReference>
<dbReference type="Gene3D" id="1.10.10.60">
    <property type="entry name" value="Homeodomain-like"/>
    <property type="match status" value="1"/>
</dbReference>
<dbReference type="Gene3D" id="1.10.357.10">
    <property type="entry name" value="Tetracycline Repressor, domain 2"/>
    <property type="match status" value="1"/>
</dbReference>
<dbReference type="Pfam" id="PF02909">
    <property type="entry name" value="TetR_C_1"/>
    <property type="match status" value="1"/>
</dbReference>
<evidence type="ECO:0000256" key="3">
    <source>
        <dbReference type="ARBA" id="ARBA00023163"/>
    </source>
</evidence>
<gene>
    <name evidence="6" type="ORF">BJ969_002391</name>
</gene>
<sequence length="250" mass="27321">MVIRKRDPARTLALLWRAPEHRSRKPGLGADEIVRAGIALADAEGLAALSMRGVAERLGAGTMSLYTYVPGKDDLIDVMLDTVYGETEAPGPEVTGWRARLEHVARQNWDLHRRHPWTLEIATARPVLGPQETAKYERELRTVDGIGLSEVEMDSVLSLVLGHARTAARGALEAADAERRTGLTDEQWWQAHAPLLDRLLDPEHFPTAAKVGSAAGSAHGAASSAEHHFEFGLARVLDGIDVLIRSRDAR</sequence>
<organism evidence="6 7">
    <name type="scientific">Saccharopolyspora gloriosae</name>
    <dbReference type="NCBI Taxonomy" id="455344"/>
    <lineage>
        <taxon>Bacteria</taxon>
        <taxon>Bacillati</taxon>
        <taxon>Actinomycetota</taxon>
        <taxon>Actinomycetes</taxon>
        <taxon>Pseudonocardiales</taxon>
        <taxon>Pseudonocardiaceae</taxon>
        <taxon>Saccharopolyspora</taxon>
    </lineage>
</organism>
<keyword evidence="3" id="KW-0804">Transcription</keyword>
<reference evidence="6 7" key="1">
    <citation type="submission" date="2020-08" db="EMBL/GenBank/DDBJ databases">
        <title>Sequencing the genomes of 1000 actinobacteria strains.</title>
        <authorList>
            <person name="Klenk H.-P."/>
        </authorList>
    </citation>
    <scope>NUCLEOTIDE SEQUENCE [LARGE SCALE GENOMIC DNA]</scope>
    <source>
        <strain evidence="6 7">DSM 45582</strain>
    </source>
</reference>
<dbReference type="PROSITE" id="PS50977">
    <property type="entry name" value="HTH_TETR_2"/>
    <property type="match status" value="1"/>
</dbReference>
<name>A0A840NGC9_9PSEU</name>
<evidence type="ECO:0000313" key="7">
    <source>
        <dbReference type="Proteomes" id="UP000580474"/>
    </source>
</evidence>
<accession>A0A840NGC9</accession>
<dbReference type="PANTHER" id="PTHR30055">
    <property type="entry name" value="HTH-TYPE TRANSCRIPTIONAL REGULATOR RUTR"/>
    <property type="match status" value="1"/>
</dbReference>
<evidence type="ECO:0000256" key="2">
    <source>
        <dbReference type="ARBA" id="ARBA00023125"/>
    </source>
</evidence>
<dbReference type="GO" id="GO:0003700">
    <property type="term" value="F:DNA-binding transcription factor activity"/>
    <property type="evidence" value="ECO:0007669"/>
    <property type="project" value="TreeGrafter"/>
</dbReference>
<feature type="DNA-binding region" description="H-T-H motif" evidence="4">
    <location>
        <begin position="50"/>
        <end position="69"/>
    </location>
</feature>
<dbReference type="InterPro" id="IPR009057">
    <property type="entry name" value="Homeodomain-like_sf"/>
</dbReference>
<dbReference type="GO" id="GO:0045892">
    <property type="term" value="P:negative regulation of DNA-templated transcription"/>
    <property type="evidence" value="ECO:0007669"/>
    <property type="project" value="InterPro"/>
</dbReference>
<evidence type="ECO:0000313" key="6">
    <source>
        <dbReference type="EMBL" id="MBB5069303.1"/>
    </source>
</evidence>
<dbReference type="InterPro" id="IPR050109">
    <property type="entry name" value="HTH-type_TetR-like_transc_reg"/>
</dbReference>
<proteinExistence type="predicted"/>
<evidence type="ECO:0000256" key="1">
    <source>
        <dbReference type="ARBA" id="ARBA00023015"/>
    </source>
</evidence>
<dbReference type="EMBL" id="JACHIV010000001">
    <property type="protein sequence ID" value="MBB5069303.1"/>
    <property type="molecule type" value="Genomic_DNA"/>
</dbReference>
<feature type="domain" description="HTH tetR-type" evidence="5">
    <location>
        <begin position="27"/>
        <end position="87"/>
    </location>
</feature>
<dbReference type="Proteomes" id="UP000580474">
    <property type="component" value="Unassembled WGS sequence"/>
</dbReference>
<dbReference type="SUPFAM" id="SSF48498">
    <property type="entry name" value="Tetracyclin repressor-like, C-terminal domain"/>
    <property type="match status" value="1"/>
</dbReference>
<dbReference type="AlphaFoldDB" id="A0A840NGC9"/>
<evidence type="ECO:0000256" key="4">
    <source>
        <dbReference type="PROSITE-ProRule" id="PRU00335"/>
    </source>
</evidence>
<dbReference type="SUPFAM" id="SSF46689">
    <property type="entry name" value="Homeodomain-like"/>
    <property type="match status" value="1"/>
</dbReference>
<keyword evidence="7" id="KW-1185">Reference proteome</keyword>
<dbReference type="Pfam" id="PF00440">
    <property type="entry name" value="TetR_N"/>
    <property type="match status" value="1"/>
</dbReference>
<protein>
    <submittedName>
        <fullName evidence="6">AcrR family transcriptional regulator</fullName>
    </submittedName>
</protein>
<dbReference type="InterPro" id="IPR036271">
    <property type="entry name" value="Tet_transcr_reg_TetR-rel_C_sf"/>
</dbReference>
<keyword evidence="1" id="KW-0805">Transcription regulation</keyword>
<dbReference type="GO" id="GO:0000976">
    <property type="term" value="F:transcription cis-regulatory region binding"/>
    <property type="evidence" value="ECO:0007669"/>
    <property type="project" value="TreeGrafter"/>
</dbReference>
<keyword evidence="2 4" id="KW-0238">DNA-binding</keyword>
<comment type="caution">
    <text evidence="6">The sequence shown here is derived from an EMBL/GenBank/DDBJ whole genome shotgun (WGS) entry which is preliminary data.</text>
</comment>
<evidence type="ECO:0000259" key="5">
    <source>
        <dbReference type="PROSITE" id="PS50977"/>
    </source>
</evidence>
<dbReference type="InterPro" id="IPR001647">
    <property type="entry name" value="HTH_TetR"/>
</dbReference>
<dbReference type="InterPro" id="IPR004111">
    <property type="entry name" value="Repressor_TetR_C"/>
</dbReference>